<feature type="region of interest" description="Disordered" evidence="1">
    <location>
        <begin position="66"/>
        <end position="111"/>
    </location>
</feature>
<proteinExistence type="predicted"/>
<feature type="region of interest" description="Disordered" evidence="1">
    <location>
        <begin position="1"/>
        <end position="37"/>
    </location>
</feature>
<evidence type="ECO:0000256" key="1">
    <source>
        <dbReference type="SAM" id="MobiDB-lite"/>
    </source>
</evidence>
<accession>Q9FBX9</accession>
<reference evidence="2 3" key="2">
    <citation type="journal article" date="2002" name="Nature">
        <title>Complete genome sequence of the model actinomycete Streptomyces coelicolor A3(2).</title>
        <authorList>
            <person name="Bentley S.D."/>
            <person name="Chater K.F."/>
            <person name="Cerdeno-Tarraga A.M."/>
            <person name="Challis G.L."/>
            <person name="Thomson N.R."/>
            <person name="James K.D."/>
            <person name="Harris D.E."/>
            <person name="Quail M.A."/>
            <person name="Kieser H."/>
            <person name="Harper D."/>
            <person name="Bateman A."/>
            <person name="Brown S."/>
            <person name="Chandra G."/>
            <person name="Chen C.W."/>
            <person name="Collins M."/>
            <person name="Cronin A."/>
            <person name="Fraser A."/>
            <person name="Goble A."/>
            <person name="Hidalgo J."/>
            <person name="Hornsby T."/>
            <person name="Howarth S."/>
            <person name="Huang C.H."/>
            <person name="Kieser T."/>
            <person name="Larke L."/>
            <person name="Murphy L."/>
            <person name="Oliver K."/>
            <person name="O'Neil S."/>
            <person name="Rabbinowitsch E."/>
            <person name="Rajandream M.A."/>
            <person name="Rutherford K."/>
            <person name="Rutter S."/>
            <person name="Seeger K."/>
            <person name="Saunders D."/>
            <person name="Sharp S."/>
            <person name="Squares R."/>
            <person name="Squares S."/>
            <person name="Taylor K."/>
            <person name="Warren T."/>
            <person name="Wietzorrek A."/>
            <person name="Woodward J."/>
            <person name="Barrell B.G."/>
            <person name="Parkhill J."/>
            <person name="Hopwood D.A."/>
        </authorList>
    </citation>
    <scope>NUCLEOTIDE SEQUENCE [LARGE SCALE GENOMIC DNA]</scope>
    <source>
        <strain evidence="3">ATCC BAA-471 / A3(2) / M145</strain>
    </source>
</reference>
<dbReference type="HOGENOM" id="CLU_2156859_0_0_11"/>
<sequence>MPTDFGSGPGLLPGASSGVGEGGGDQEAAYGDQTDDEVGVLEPSGIIVSAIIARIAPAAAAVTAAITAGEKPPTTVHEERGEGARRGDGTPRPVDPRSPDSPLRRRADSRR</sequence>
<dbReference type="AlphaFoldDB" id="Q9FBX9"/>
<organism evidence="2 3">
    <name type="scientific">Streptomyces coelicolor (strain ATCC BAA-471 / A3(2) / M145)</name>
    <dbReference type="NCBI Taxonomy" id="100226"/>
    <lineage>
        <taxon>Bacteria</taxon>
        <taxon>Bacillati</taxon>
        <taxon>Actinomycetota</taxon>
        <taxon>Actinomycetes</taxon>
        <taxon>Kitasatosporales</taxon>
        <taxon>Streptomycetaceae</taxon>
        <taxon>Streptomyces</taxon>
        <taxon>Streptomyces albidoflavus group</taxon>
    </lineage>
</organism>
<keyword evidence="3" id="KW-1185">Reference proteome</keyword>
<dbReference type="PaxDb" id="100226-SCO7805"/>
<gene>
    <name evidence="2" type="ordered locus">SCO7805</name>
    <name evidence="2" type="ORF">SC8E7.02</name>
</gene>
<name>Q9FBX9_STRCO</name>
<evidence type="ECO:0000313" key="2">
    <source>
        <dbReference type="EMBL" id="CAC03623.1"/>
    </source>
</evidence>
<evidence type="ECO:0000313" key="3">
    <source>
        <dbReference type="Proteomes" id="UP000001973"/>
    </source>
</evidence>
<dbReference type="KEGG" id="sco:SCO7805"/>
<feature type="compositionally biased region" description="Gly residues" evidence="1">
    <location>
        <begin position="7"/>
        <end position="25"/>
    </location>
</feature>
<feature type="compositionally biased region" description="Basic and acidic residues" evidence="1">
    <location>
        <begin position="76"/>
        <end position="111"/>
    </location>
</feature>
<dbReference type="Proteomes" id="UP000001973">
    <property type="component" value="Chromosome"/>
</dbReference>
<dbReference type="InParanoid" id="Q9FBX9"/>
<protein>
    <submittedName>
        <fullName evidence="2">Uncharacterized protein</fullName>
    </submittedName>
</protein>
<reference evidence="2 3" key="1">
    <citation type="journal article" date="1996" name="Mol. Microbiol.">
        <title>A set of ordered cosmids and a detailed genetic and physical map for the 8 Mb Streptomyces coelicolor A3(2) chromosome.</title>
        <authorList>
            <person name="Redenbach M."/>
            <person name="Kieser H.M."/>
            <person name="Denapaite D."/>
            <person name="Eichner A."/>
            <person name="Cullum J."/>
            <person name="Kinashi H."/>
            <person name="Hopwood D.A."/>
        </authorList>
    </citation>
    <scope>NUCLEOTIDE SEQUENCE [LARGE SCALE GENOMIC DNA]</scope>
    <source>
        <strain evidence="3">ATCC BAA-471 / A3(2) / M145</strain>
    </source>
</reference>
<dbReference type="EMBL" id="AL645882">
    <property type="protein sequence ID" value="CAC03623.1"/>
    <property type="molecule type" value="Genomic_DNA"/>
</dbReference>
<dbReference type="EMBL" id="AL939132">
    <property type="protein sequence ID" value="CAC03623.1"/>
    <property type="molecule type" value="Genomic_DNA"/>
</dbReference>